<dbReference type="RefSeq" id="WP_281811248.1">
    <property type="nucleotide sequence ID" value="NZ_BRLB01000001.1"/>
</dbReference>
<comment type="caution">
    <text evidence="1">The sequence shown here is derived from an EMBL/GenBank/DDBJ whole genome shotgun (WGS) entry which is preliminary data.</text>
</comment>
<sequence length="185" mass="22044">MKIERENITKDIKKLTLMDIDIEDNKDVNKLLTVLEKLTRGDKYYFEFRREDDDFLTDEEIIKYRYEIPEFLRSNGKYQIKGFTDERRFDSVGCLPIDGRIYGRIIKFWKYFYALLFFNPVATLGWEEYVEICDKIKPQEYGLGIIQKNYASSVFIKGHDGDNLIFVYGSNYDETLVDEIIEDIT</sequence>
<gene>
    <name evidence="1" type="ORF">SH1V18_01760</name>
</gene>
<proteinExistence type="predicted"/>
<organism evidence="1 2">
    <name type="scientific">Vallitalea longa</name>
    <dbReference type="NCBI Taxonomy" id="2936439"/>
    <lineage>
        <taxon>Bacteria</taxon>
        <taxon>Bacillati</taxon>
        <taxon>Bacillota</taxon>
        <taxon>Clostridia</taxon>
        <taxon>Lachnospirales</taxon>
        <taxon>Vallitaleaceae</taxon>
        <taxon>Vallitalea</taxon>
    </lineage>
</organism>
<name>A0A9W5Y834_9FIRM</name>
<evidence type="ECO:0000313" key="1">
    <source>
        <dbReference type="EMBL" id="GKX27696.1"/>
    </source>
</evidence>
<dbReference type="Proteomes" id="UP001144256">
    <property type="component" value="Unassembled WGS sequence"/>
</dbReference>
<accession>A0A9W5Y834</accession>
<protein>
    <submittedName>
        <fullName evidence="1">Uncharacterized protein</fullName>
    </submittedName>
</protein>
<dbReference type="AlphaFoldDB" id="A0A9W5Y834"/>
<reference evidence="1" key="1">
    <citation type="submission" date="2022-06" db="EMBL/GenBank/DDBJ databases">
        <title>Vallitalea longa sp. nov., an anaerobic bacterium isolated from marine sediment.</title>
        <authorList>
            <person name="Hirano S."/>
            <person name="Terahara T."/>
            <person name="Mori K."/>
            <person name="Hamada M."/>
            <person name="Matsumoto R."/>
            <person name="Kobayashi T."/>
        </authorList>
    </citation>
    <scope>NUCLEOTIDE SEQUENCE</scope>
    <source>
        <strain evidence="1">SH18-1</strain>
    </source>
</reference>
<keyword evidence="2" id="KW-1185">Reference proteome</keyword>
<dbReference type="EMBL" id="BRLB01000001">
    <property type="protein sequence ID" value="GKX27696.1"/>
    <property type="molecule type" value="Genomic_DNA"/>
</dbReference>
<evidence type="ECO:0000313" key="2">
    <source>
        <dbReference type="Proteomes" id="UP001144256"/>
    </source>
</evidence>